<keyword evidence="1" id="KW-0479">Metal-binding</keyword>
<evidence type="ECO:0000256" key="1">
    <source>
        <dbReference type="ARBA" id="ARBA00022723"/>
    </source>
</evidence>
<evidence type="ECO:0000313" key="10">
    <source>
        <dbReference type="Proteomes" id="UP000694941"/>
    </source>
</evidence>
<feature type="domain" description="C2H2-type" evidence="9">
    <location>
        <begin position="270"/>
        <end position="297"/>
    </location>
</feature>
<dbReference type="PANTHER" id="PTHR24388">
    <property type="entry name" value="ZINC FINGER PROTEIN"/>
    <property type="match status" value="1"/>
</dbReference>
<feature type="domain" description="C2H2-type" evidence="9">
    <location>
        <begin position="437"/>
        <end position="464"/>
    </location>
</feature>
<evidence type="ECO:0000313" key="11">
    <source>
        <dbReference type="RefSeq" id="XP_022254549.1"/>
    </source>
</evidence>
<feature type="domain" description="C2H2-type" evidence="9">
    <location>
        <begin position="180"/>
        <end position="207"/>
    </location>
</feature>
<evidence type="ECO:0000256" key="4">
    <source>
        <dbReference type="ARBA" id="ARBA00022833"/>
    </source>
</evidence>
<evidence type="ECO:0000256" key="6">
    <source>
        <dbReference type="ARBA" id="ARBA00037948"/>
    </source>
</evidence>
<sequence length="540" mass="62694">MATLVKDFSSSETQTSTNESTSDDKDKTRDLCGNPSEPFKCEICNKLFISSNFLVCHTEIYHKDKAKVNKKENGELSETLFTENVFVNGEEINGFIKEHSLNRKDISRSEDEKTMFCSKSCSDKSDIILRNLKENQTLKKSEEDENACSGEMFSELDENKEADEGMRNLDEQLLSDTEMHKCEYCEKLFISEDCLVTHKKQHSVSGSVEHQCSYCIFSAKSFSELLTHLAIHQDNKKYKRPFKCVKCRKYFEEEVLLREHEKSHANFQLEKCSICDKMYRKGSGLATHMRAHLKNIPTSPSCENVKLNSHEIAVKKINNAGEKRSHCSVCDKGFTSTNSLMRHYIAKHDPNNPNVASTSFEIQQQEEEKEEELYKDSYSCEKCGKLFTSVKMLEGHRKIHRNETEDRRFKCPHCKYSTNRSSDMRNHTVVHTREKPHQCNLCGKRFTERGRLRKHVLIHTGEKPFDCDVCGKKFSQRAHLNSHMRTHNKEKPYRCPYCEKTFAYLNVLTRHQRTHTGEKPYKCTHCSKSFRSSSALQDHE</sequence>
<evidence type="ECO:0000256" key="8">
    <source>
        <dbReference type="SAM" id="MobiDB-lite"/>
    </source>
</evidence>
<feature type="domain" description="C2H2-type" evidence="9">
    <location>
        <begin position="378"/>
        <end position="405"/>
    </location>
</feature>
<keyword evidence="10" id="KW-1185">Reference proteome</keyword>
<evidence type="ECO:0000256" key="2">
    <source>
        <dbReference type="ARBA" id="ARBA00022737"/>
    </source>
</evidence>
<feature type="domain" description="C2H2-type" evidence="9">
    <location>
        <begin position="465"/>
        <end position="492"/>
    </location>
</feature>
<feature type="domain" description="C2H2-type" evidence="9">
    <location>
        <begin position="39"/>
        <end position="67"/>
    </location>
</feature>
<name>A0ABM1TF93_LIMPO</name>
<dbReference type="GeneID" id="111088503"/>
<gene>
    <name evidence="11" type="primary">LOC111088503</name>
</gene>
<comment type="similarity">
    <text evidence="6">Belongs to the snail C2H2-type zinc-finger protein family.</text>
</comment>
<evidence type="ECO:0000256" key="5">
    <source>
        <dbReference type="ARBA" id="ARBA00023242"/>
    </source>
</evidence>
<dbReference type="PROSITE" id="PS50157">
    <property type="entry name" value="ZINC_FINGER_C2H2_2"/>
    <property type="match status" value="11"/>
</dbReference>
<feature type="domain" description="C2H2-type" evidence="9">
    <location>
        <begin position="493"/>
        <end position="520"/>
    </location>
</feature>
<dbReference type="RefSeq" id="XP_022254549.1">
    <property type="nucleotide sequence ID" value="XM_022398841.1"/>
</dbReference>
<dbReference type="InterPro" id="IPR013087">
    <property type="entry name" value="Znf_C2H2_type"/>
</dbReference>
<keyword evidence="3 7" id="KW-0863">Zinc-finger</keyword>
<feature type="domain" description="C2H2-type" evidence="9">
    <location>
        <begin position="409"/>
        <end position="436"/>
    </location>
</feature>
<dbReference type="Gene3D" id="3.30.160.60">
    <property type="entry name" value="Classic Zinc Finger"/>
    <property type="match status" value="8"/>
</dbReference>
<keyword evidence="2" id="KW-0677">Repeat</keyword>
<dbReference type="Proteomes" id="UP000694941">
    <property type="component" value="Unplaced"/>
</dbReference>
<evidence type="ECO:0000256" key="3">
    <source>
        <dbReference type="ARBA" id="ARBA00022771"/>
    </source>
</evidence>
<dbReference type="PROSITE" id="PS00028">
    <property type="entry name" value="ZINC_FINGER_C2H2_1"/>
    <property type="match status" value="9"/>
</dbReference>
<dbReference type="Pfam" id="PF00096">
    <property type="entry name" value="zf-C2H2"/>
    <property type="match status" value="5"/>
</dbReference>
<dbReference type="Pfam" id="PF12874">
    <property type="entry name" value="zf-met"/>
    <property type="match status" value="1"/>
</dbReference>
<feature type="domain" description="C2H2-type" evidence="9">
    <location>
        <begin position="242"/>
        <end position="269"/>
    </location>
</feature>
<evidence type="ECO:0000259" key="9">
    <source>
        <dbReference type="PROSITE" id="PS50157"/>
    </source>
</evidence>
<reference evidence="11" key="1">
    <citation type="submission" date="2025-08" db="UniProtKB">
        <authorList>
            <consortium name="RefSeq"/>
        </authorList>
    </citation>
    <scope>IDENTIFICATION</scope>
    <source>
        <tissue evidence="11">Muscle</tissue>
    </source>
</reference>
<keyword evidence="5" id="KW-0539">Nucleus</keyword>
<dbReference type="SUPFAM" id="SSF57667">
    <property type="entry name" value="beta-beta-alpha zinc fingers"/>
    <property type="match status" value="7"/>
</dbReference>
<feature type="non-terminal residue" evidence="11">
    <location>
        <position position="540"/>
    </location>
</feature>
<proteinExistence type="inferred from homology"/>
<feature type="region of interest" description="Disordered" evidence="8">
    <location>
        <begin position="1"/>
        <end position="29"/>
    </location>
</feature>
<organism evidence="10 11">
    <name type="scientific">Limulus polyphemus</name>
    <name type="common">Atlantic horseshoe crab</name>
    <dbReference type="NCBI Taxonomy" id="6850"/>
    <lineage>
        <taxon>Eukaryota</taxon>
        <taxon>Metazoa</taxon>
        <taxon>Ecdysozoa</taxon>
        <taxon>Arthropoda</taxon>
        <taxon>Chelicerata</taxon>
        <taxon>Merostomata</taxon>
        <taxon>Xiphosura</taxon>
        <taxon>Limulidae</taxon>
        <taxon>Limulus</taxon>
    </lineage>
</organism>
<dbReference type="InterPro" id="IPR050527">
    <property type="entry name" value="Snail/Krueppel_Znf"/>
</dbReference>
<dbReference type="PANTHER" id="PTHR24388:SF73">
    <property type="entry name" value="ZINC FINGER PROTEIN ZFAT"/>
    <property type="match status" value="1"/>
</dbReference>
<feature type="domain" description="C2H2-type" evidence="9">
    <location>
        <begin position="325"/>
        <end position="353"/>
    </location>
</feature>
<keyword evidence="4" id="KW-0862">Zinc</keyword>
<evidence type="ECO:0000256" key="7">
    <source>
        <dbReference type="PROSITE-ProRule" id="PRU00042"/>
    </source>
</evidence>
<protein>
    <submittedName>
        <fullName evidence="11">Zinc finger protein 184-like</fullName>
    </submittedName>
</protein>
<dbReference type="Pfam" id="PF13912">
    <property type="entry name" value="zf-C2H2_6"/>
    <property type="match status" value="2"/>
</dbReference>
<feature type="domain" description="C2H2-type" evidence="9">
    <location>
        <begin position="521"/>
        <end position="540"/>
    </location>
</feature>
<feature type="compositionally biased region" description="Low complexity" evidence="8">
    <location>
        <begin position="10"/>
        <end position="20"/>
    </location>
</feature>
<dbReference type="InterPro" id="IPR036236">
    <property type="entry name" value="Znf_C2H2_sf"/>
</dbReference>
<dbReference type="SMART" id="SM00355">
    <property type="entry name" value="ZnF_C2H2"/>
    <property type="match status" value="12"/>
</dbReference>
<accession>A0ABM1TF93</accession>